<dbReference type="InterPro" id="IPR010610">
    <property type="entry name" value="EryCIII-like_C"/>
</dbReference>
<protein>
    <submittedName>
        <fullName evidence="2">Glycosyltransferase</fullName>
    </submittedName>
</protein>
<dbReference type="EMBL" id="JACEGD010000001">
    <property type="protein sequence ID" value="MBH5384916.1"/>
    <property type="molecule type" value="Genomic_DNA"/>
</dbReference>
<dbReference type="Pfam" id="PF06722">
    <property type="entry name" value="EryCIII-like_C"/>
    <property type="match status" value="1"/>
</dbReference>
<accession>A0ABS0NV87</accession>
<dbReference type="InterPro" id="IPR002213">
    <property type="entry name" value="UDP_glucos_trans"/>
</dbReference>
<dbReference type="PANTHER" id="PTHR48050:SF13">
    <property type="entry name" value="STEROL 3-BETA-GLUCOSYLTRANSFERASE UGT80A2"/>
    <property type="match status" value="1"/>
</dbReference>
<dbReference type="Proteomes" id="UP001194539">
    <property type="component" value="Unassembled WGS sequence"/>
</dbReference>
<dbReference type="InterPro" id="IPR050426">
    <property type="entry name" value="Glycosyltransferase_28"/>
</dbReference>
<evidence type="ECO:0000313" key="3">
    <source>
        <dbReference type="Proteomes" id="UP001194539"/>
    </source>
</evidence>
<evidence type="ECO:0000313" key="2">
    <source>
        <dbReference type="EMBL" id="MBH5384916.1"/>
    </source>
</evidence>
<organism evidence="2 3">
    <name type="scientific">Bradyrhizobium diversitatis</name>
    <dbReference type="NCBI Taxonomy" id="2755406"/>
    <lineage>
        <taxon>Bacteria</taxon>
        <taxon>Pseudomonadati</taxon>
        <taxon>Pseudomonadota</taxon>
        <taxon>Alphaproteobacteria</taxon>
        <taxon>Hyphomicrobiales</taxon>
        <taxon>Nitrobacteraceae</taxon>
        <taxon>Bradyrhizobium</taxon>
    </lineage>
</organism>
<proteinExistence type="predicted"/>
<dbReference type="PANTHER" id="PTHR48050">
    <property type="entry name" value="STEROL 3-BETA-GLUCOSYLTRANSFERASE"/>
    <property type="match status" value="1"/>
</dbReference>
<reference evidence="2 3" key="1">
    <citation type="submission" date="2020-07" db="EMBL/GenBank/DDBJ databases">
        <title>Bradyrhizobium diversity isolated from nodules of indigenous legumes of Western Australia.</title>
        <authorList>
            <person name="Klepa M.S."/>
        </authorList>
    </citation>
    <scope>NUCLEOTIDE SEQUENCE [LARGE SCALE GENOMIC DNA]</scope>
    <source>
        <strain evidence="2 3">CNPSo 4019</strain>
    </source>
</reference>
<dbReference type="CDD" id="cd03784">
    <property type="entry name" value="GT1_Gtf-like"/>
    <property type="match status" value="1"/>
</dbReference>
<keyword evidence="3" id="KW-1185">Reference proteome</keyword>
<comment type="caution">
    <text evidence="2">The sequence shown here is derived from an EMBL/GenBank/DDBJ whole genome shotgun (WGS) entry which is preliminary data.</text>
</comment>
<feature type="domain" description="Erythromycin biosynthesis protein CIII-like C-terminal" evidence="1">
    <location>
        <begin position="307"/>
        <end position="414"/>
    </location>
</feature>
<evidence type="ECO:0000259" key="1">
    <source>
        <dbReference type="Pfam" id="PF06722"/>
    </source>
</evidence>
<dbReference type="RefSeq" id="WP_197964668.1">
    <property type="nucleotide sequence ID" value="NZ_JACEGD010000001.1"/>
</dbReference>
<sequence length="450" mass="48561">MKILIASTPATGHLNPLLAITQILAAEGHEIALVTGTAFRARVEANGIRFFPLPEGADFDPNDVFSLVPELKIIPPGLEWLRVVCERIFVDAIPAQHQGLLEALRQFPADIIVADDMFFGILPILLGPRSHRPPVALCGTSILHWAREDGAPNFLGLPPARTDEDRDRYAALTRDYDATVDQPVLLRLNRALKGLGVGPVAMPLFHSVVALADSYLQLSVPSFEFPRDMPSSVNFVGTPPIIANQVSPPPWAEDLDGSHKVVLVTQGTVANHNLNLLVAPTLAALANEPDILVIATAGGRPVDAIPGKVPSNARVASYLPFEWLLPKVDVLVTNGGYGSVNQAMSFGIPLVTAGLTEDKADVNARVAWSGVGIDLATNEPTPEALREAVRTVLDQSRYRLRALQIADEFAGIDTRKKILRIIGELVADEAKLSRLRATMPSRGRRAGRRG</sequence>
<dbReference type="SUPFAM" id="SSF53756">
    <property type="entry name" value="UDP-Glycosyltransferase/glycogen phosphorylase"/>
    <property type="match status" value="1"/>
</dbReference>
<dbReference type="Gene3D" id="3.40.50.2000">
    <property type="entry name" value="Glycogen Phosphorylase B"/>
    <property type="match status" value="2"/>
</dbReference>
<gene>
    <name evidence="2" type="ORF">H1B27_01265</name>
</gene>
<name>A0ABS0NV87_9BRAD</name>